<organism evidence="4 5">
    <name type="scientific">Thioclava indica</name>
    <dbReference type="NCBI Taxonomy" id="1353528"/>
    <lineage>
        <taxon>Bacteria</taxon>
        <taxon>Pseudomonadati</taxon>
        <taxon>Pseudomonadota</taxon>
        <taxon>Alphaproteobacteria</taxon>
        <taxon>Rhodobacterales</taxon>
        <taxon>Paracoccaceae</taxon>
        <taxon>Thioclava</taxon>
    </lineage>
</organism>
<dbReference type="eggNOG" id="COG0438">
    <property type="taxonomic scope" value="Bacteria"/>
</dbReference>
<reference evidence="4 5" key="1">
    <citation type="journal article" date="2015" name="Antonie Van Leeuwenhoek">
        <title>Thioclava indica sp. nov., isolated from surface seawater of the Indian Ocean.</title>
        <authorList>
            <person name="Liu Y."/>
            <person name="Lai Q."/>
            <person name="Du J."/>
            <person name="Xu H."/>
            <person name="Jiang L."/>
            <person name="Shao Z."/>
        </authorList>
    </citation>
    <scope>NUCLEOTIDE SEQUENCE [LARGE SCALE GENOMIC DNA]</scope>
    <source>
        <strain evidence="4 5">DT23-4</strain>
    </source>
</reference>
<sequence length="367" mass="40565">MKLLLIGSEPVDYTIAFANGVAANMPVTLVAPRARFAALRDALDPAVELILLDWPRHRSLANPLFLARLTRLIRQRKPDLIHLLSNTAFWLNLAVPFWRPIPLLTTIHDTRLHPGDRDTATLPAWAPRLMVRQSGDVVVHGEGLRESAALTFHKPVDRIHVLPHPAMPRYGDLARVKGMARRAPDGSFRVLLFGRVFAYKGLDTLLRAEALLGDRVPGLRIVVAGRGDDPMALRDLMGRPECYDIRHRFIEDPEVAQLFLDADLVVLPYREASQSGVLPVAATFGKPVVVTDVGELRASVEPNGTGLVVPPNDPAQLADAIARMAQDDSALRAQCAARARHWAETVVAPRIVGTRAYQLYTRILQRA</sequence>
<evidence type="ECO:0000259" key="3">
    <source>
        <dbReference type="Pfam" id="PF13579"/>
    </source>
</evidence>
<accession>A0A074JM88</accession>
<evidence type="ECO:0000256" key="2">
    <source>
        <dbReference type="ARBA" id="ARBA00022679"/>
    </source>
</evidence>
<comment type="caution">
    <text evidence="4">The sequence shown here is derived from an EMBL/GenBank/DDBJ whole genome shotgun (WGS) entry which is preliminary data.</text>
</comment>
<gene>
    <name evidence="4" type="ORF">DT23_16110</name>
</gene>
<dbReference type="STRING" id="1353528.DT23_16110"/>
<dbReference type="Gene3D" id="3.40.50.2000">
    <property type="entry name" value="Glycogen Phosphorylase B"/>
    <property type="match status" value="2"/>
</dbReference>
<feature type="domain" description="Glycosyltransferase subfamily 4-like N-terminal" evidence="3">
    <location>
        <begin position="22"/>
        <end position="163"/>
    </location>
</feature>
<evidence type="ECO:0000313" key="5">
    <source>
        <dbReference type="Proteomes" id="UP000027471"/>
    </source>
</evidence>
<evidence type="ECO:0000313" key="4">
    <source>
        <dbReference type="EMBL" id="KEO58746.1"/>
    </source>
</evidence>
<protein>
    <recommendedName>
        <fullName evidence="3">Glycosyltransferase subfamily 4-like N-terminal domain-containing protein</fullName>
    </recommendedName>
</protein>
<name>A0A074JM88_9RHOB</name>
<dbReference type="Proteomes" id="UP000027471">
    <property type="component" value="Unassembled WGS sequence"/>
</dbReference>
<proteinExistence type="predicted"/>
<evidence type="ECO:0000256" key="1">
    <source>
        <dbReference type="ARBA" id="ARBA00022676"/>
    </source>
</evidence>
<dbReference type="PANTHER" id="PTHR12526">
    <property type="entry name" value="GLYCOSYLTRANSFERASE"/>
    <property type="match status" value="1"/>
</dbReference>
<dbReference type="InterPro" id="IPR028098">
    <property type="entry name" value="Glyco_trans_4-like_N"/>
</dbReference>
<dbReference type="Pfam" id="PF13692">
    <property type="entry name" value="Glyco_trans_1_4"/>
    <property type="match status" value="1"/>
</dbReference>
<dbReference type="AlphaFoldDB" id="A0A074JM88"/>
<dbReference type="SUPFAM" id="SSF53756">
    <property type="entry name" value="UDP-Glycosyltransferase/glycogen phosphorylase"/>
    <property type="match status" value="1"/>
</dbReference>
<keyword evidence="5" id="KW-1185">Reference proteome</keyword>
<dbReference type="Pfam" id="PF13579">
    <property type="entry name" value="Glyco_trans_4_4"/>
    <property type="match status" value="1"/>
</dbReference>
<dbReference type="OrthoDB" id="9790710at2"/>
<keyword evidence="2" id="KW-0808">Transferase</keyword>
<dbReference type="RefSeq" id="WP_038131275.1">
    <property type="nucleotide sequence ID" value="NZ_AUNB01000032.1"/>
</dbReference>
<dbReference type="CDD" id="cd03801">
    <property type="entry name" value="GT4_PimA-like"/>
    <property type="match status" value="1"/>
</dbReference>
<keyword evidence="1" id="KW-0328">Glycosyltransferase</keyword>
<dbReference type="GO" id="GO:0016757">
    <property type="term" value="F:glycosyltransferase activity"/>
    <property type="evidence" value="ECO:0007669"/>
    <property type="project" value="UniProtKB-KW"/>
</dbReference>
<dbReference type="EMBL" id="AUNB01000032">
    <property type="protein sequence ID" value="KEO58746.1"/>
    <property type="molecule type" value="Genomic_DNA"/>
</dbReference>
<dbReference type="PANTHER" id="PTHR12526:SF510">
    <property type="entry name" value="D-INOSITOL 3-PHOSPHATE GLYCOSYLTRANSFERASE"/>
    <property type="match status" value="1"/>
</dbReference>